<dbReference type="AlphaFoldDB" id="A0A8S8XAS9"/>
<protein>
    <submittedName>
        <fullName evidence="3">Uncharacterized protein</fullName>
    </submittedName>
</protein>
<dbReference type="RefSeq" id="WP_420241427.1">
    <property type="nucleotide sequence ID" value="NZ_BOPV01000001.1"/>
</dbReference>
<keyword evidence="2" id="KW-0732">Signal</keyword>
<evidence type="ECO:0000313" key="4">
    <source>
        <dbReference type="Proteomes" id="UP000681075"/>
    </source>
</evidence>
<keyword evidence="4" id="KW-1185">Reference proteome</keyword>
<comment type="caution">
    <text evidence="3">The sequence shown here is derived from an EMBL/GenBank/DDBJ whole genome shotgun (WGS) entry which is preliminary data.</text>
</comment>
<reference evidence="3" key="1">
    <citation type="submission" date="2021-02" db="EMBL/GenBank/DDBJ databases">
        <title>Genome sequence of Rhodospirillales sp. strain TMPK1 isolated from soil.</title>
        <authorList>
            <person name="Nakai R."/>
            <person name="Kusada H."/>
            <person name="Tamaki H."/>
        </authorList>
    </citation>
    <scope>NUCLEOTIDE SEQUENCE</scope>
    <source>
        <strain evidence="3">TMPK1</strain>
    </source>
</reference>
<dbReference type="EMBL" id="BOPV01000001">
    <property type="protein sequence ID" value="GIL38415.1"/>
    <property type="molecule type" value="Genomic_DNA"/>
</dbReference>
<evidence type="ECO:0000256" key="1">
    <source>
        <dbReference type="SAM" id="MobiDB-lite"/>
    </source>
</evidence>
<dbReference type="Proteomes" id="UP000681075">
    <property type="component" value="Unassembled WGS sequence"/>
</dbReference>
<organism evidence="3 4">
    <name type="scientific">Roseiterribacter gracilis</name>
    <dbReference type="NCBI Taxonomy" id="2812848"/>
    <lineage>
        <taxon>Bacteria</taxon>
        <taxon>Pseudomonadati</taxon>
        <taxon>Pseudomonadota</taxon>
        <taxon>Alphaproteobacteria</taxon>
        <taxon>Rhodospirillales</taxon>
        <taxon>Roseiterribacteraceae</taxon>
        <taxon>Roseiterribacter</taxon>
    </lineage>
</organism>
<evidence type="ECO:0000256" key="2">
    <source>
        <dbReference type="SAM" id="SignalP"/>
    </source>
</evidence>
<accession>A0A8S8XAS9</accession>
<feature type="chain" id="PRO_5035910569" evidence="2">
    <location>
        <begin position="21"/>
        <end position="210"/>
    </location>
</feature>
<feature type="signal peptide" evidence="2">
    <location>
        <begin position="1"/>
        <end position="20"/>
    </location>
</feature>
<gene>
    <name evidence="3" type="ORF">TMPK1_06520</name>
</gene>
<proteinExistence type="predicted"/>
<feature type="region of interest" description="Disordered" evidence="1">
    <location>
        <begin position="25"/>
        <end position="102"/>
    </location>
</feature>
<evidence type="ECO:0000313" key="3">
    <source>
        <dbReference type="EMBL" id="GIL38415.1"/>
    </source>
</evidence>
<name>A0A8S8XAS9_9PROT</name>
<feature type="compositionally biased region" description="Basic and acidic residues" evidence="1">
    <location>
        <begin position="53"/>
        <end position="102"/>
    </location>
</feature>
<sequence>MRTRFLLAATTMLAATAAWAQTVEPPAAPAAPAAPAQIETAPLPAPAPFVNERQNDFRRDLQEIQRDAQRQAREASRAAREAARDAEREARDAERNAHENLRDLGDRIREKVDRVIIAQAGPPLPPLPPIPDIGHAMTVRLKDVDKQLSPDDARRIVDGAIAFKGNKRLKVGKAEADGNDWAKVEVRTVDDSLVDTVRVNRKTGLMERTP</sequence>